<organism evidence="1 2">
    <name type="scientific">Candidatus Woesebacteria bacterium GWA1_41_8</name>
    <dbReference type="NCBI Taxonomy" id="1802471"/>
    <lineage>
        <taxon>Bacteria</taxon>
        <taxon>Candidatus Woeseibacteriota</taxon>
    </lineage>
</organism>
<reference evidence="1 2" key="1">
    <citation type="journal article" date="2016" name="Nat. Commun.">
        <title>Thousands of microbial genomes shed light on interconnected biogeochemical processes in an aquifer system.</title>
        <authorList>
            <person name="Anantharaman K."/>
            <person name="Brown C.T."/>
            <person name="Hug L.A."/>
            <person name="Sharon I."/>
            <person name="Castelle C.J."/>
            <person name="Probst A.J."/>
            <person name="Thomas B.C."/>
            <person name="Singh A."/>
            <person name="Wilkins M.J."/>
            <person name="Karaoz U."/>
            <person name="Brodie E.L."/>
            <person name="Williams K.H."/>
            <person name="Hubbard S.S."/>
            <person name="Banfield J.F."/>
        </authorList>
    </citation>
    <scope>NUCLEOTIDE SEQUENCE [LARGE SCALE GENOMIC DNA]</scope>
</reference>
<protein>
    <submittedName>
        <fullName evidence="1">Uncharacterized protein</fullName>
    </submittedName>
</protein>
<evidence type="ECO:0000313" key="1">
    <source>
        <dbReference type="EMBL" id="OGM02104.1"/>
    </source>
</evidence>
<name>A0A1F7WH04_9BACT</name>
<gene>
    <name evidence="1" type="ORF">A2115_03685</name>
</gene>
<dbReference type="EMBL" id="MGFJ01000030">
    <property type="protein sequence ID" value="OGM02104.1"/>
    <property type="molecule type" value="Genomic_DNA"/>
</dbReference>
<evidence type="ECO:0000313" key="2">
    <source>
        <dbReference type="Proteomes" id="UP000176198"/>
    </source>
</evidence>
<accession>A0A1F7WH04</accession>
<dbReference type="AlphaFoldDB" id="A0A1F7WH04"/>
<sequence length="72" mass="8620">MTVKVRELNKISEVEEALKWVYKKKKKRRTPQEFLGNSPRRIYKVTPKEAWVNDAELENGLYLDYRIPIKLA</sequence>
<proteinExistence type="predicted"/>
<dbReference type="Proteomes" id="UP000176198">
    <property type="component" value="Unassembled WGS sequence"/>
</dbReference>
<comment type="caution">
    <text evidence="1">The sequence shown here is derived from an EMBL/GenBank/DDBJ whole genome shotgun (WGS) entry which is preliminary data.</text>
</comment>